<dbReference type="AlphaFoldDB" id="A0A848CX82"/>
<dbReference type="EMBL" id="JABAGO010000009">
    <property type="protein sequence ID" value="NME97996.1"/>
    <property type="molecule type" value="Genomic_DNA"/>
</dbReference>
<dbReference type="SUPFAM" id="SSF53335">
    <property type="entry name" value="S-adenosyl-L-methionine-dependent methyltransferases"/>
    <property type="match status" value="1"/>
</dbReference>
<proteinExistence type="predicted"/>
<name>A0A848CX82_ANEAE</name>
<keyword evidence="1" id="KW-0808">Transferase</keyword>
<dbReference type="GO" id="GO:0032259">
    <property type="term" value="P:methylation"/>
    <property type="evidence" value="ECO:0007669"/>
    <property type="project" value="UniProtKB-KW"/>
</dbReference>
<dbReference type="Proteomes" id="UP000561326">
    <property type="component" value="Unassembled WGS sequence"/>
</dbReference>
<reference evidence="1 2" key="1">
    <citation type="submission" date="2020-04" db="EMBL/GenBank/DDBJ databases">
        <authorList>
            <person name="Hitch T.C.A."/>
            <person name="Wylensek D."/>
            <person name="Clavel T."/>
        </authorList>
    </citation>
    <scope>NUCLEOTIDE SEQUENCE [LARGE SCALE GENOMIC DNA]</scope>
    <source>
        <strain evidence="1 2">WB01_D5_05</strain>
    </source>
</reference>
<dbReference type="InterPro" id="IPR029063">
    <property type="entry name" value="SAM-dependent_MTases_sf"/>
</dbReference>
<dbReference type="GeneID" id="92838619"/>
<protein>
    <submittedName>
        <fullName evidence="1">Class I SAM-dependent methyltransferase</fullName>
    </submittedName>
</protein>
<evidence type="ECO:0000313" key="2">
    <source>
        <dbReference type="Proteomes" id="UP000561326"/>
    </source>
</evidence>
<organism evidence="1 2">
    <name type="scientific">Aneurinibacillus aneurinilyticus</name>
    <name type="common">Bacillus aneurinolyticus</name>
    <dbReference type="NCBI Taxonomy" id="1391"/>
    <lineage>
        <taxon>Bacteria</taxon>
        <taxon>Bacillati</taxon>
        <taxon>Bacillota</taxon>
        <taxon>Bacilli</taxon>
        <taxon>Bacillales</taxon>
        <taxon>Paenibacillaceae</taxon>
        <taxon>Aneurinibacillus group</taxon>
        <taxon>Aneurinibacillus</taxon>
    </lineage>
</organism>
<comment type="caution">
    <text evidence="1">The sequence shown here is derived from an EMBL/GenBank/DDBJ whole genome shotgun (WGS) entry which is preliminary data.</text>
</comment>
<dbReference type="GO" id="GO:0008168">
    <property type="term" value="F:methyltransferase activity"/>
    <property type="evidence" value="ECO:0007669"/>
    <property type="project" value="UniProtKB-KW"/>
</dbReference>
<evidence type="ECO:0000313" key="1">
    <source>
        <dbReference type="EMBL" id="NME97996.1"/>
    </source>
</evidence>
<gene>
    <name evidence="1" type="ORF">HF838_06955</name>
</gene>
<dbReference type="OrthoDB" id="176403at2"/>
<sequence length="204" mass="23240">MTSQDIMNRIEEIKKSVSTIEGWLSDSAGETLYKLARLHAPVATAVELGSWKGRSTSWLGFGIKDRGEGQVYSVDEWKGSGSEESFLQQLISQYSENQLFEEFYNNIIKQGLQHVVTPIQSDTIEASRKWDHNKEIGLLFIDASHDYSFVRKDFEFWCPMVKSGGYIVFDDVPSWPGPTQLVSELPKYYNHIATDSNISVFQKI</sequence>
<accession>A0A848CX82</accession>
<dbReference type="Gene3D" id="3.40.50.150">
    <property type="entry name" value="Vaccinia Virus protein VP39"/>
    <property type="match status" value="1"/>
</dbReference>
<dbReference type="Pfam" id="PF13578">
    <property type="entry name" value="Methyltransf_24"/>
    <property type="match status" value="1"/>
</dbReference>
<keyword evidence="1" id="KW-0489">Methyltransferase</keyword>
<dbReference type="RefSeq" id="WP_021620807.1">
    <property type="nucleotide sequence ID" value="NZ_CABKST010000103.1"/>
</dbReference>